<feature type="region of interest" description="Disordered" evidence="16">
    <location>
        <begin position="999"/>
        <end position="1099"/>
    </location>
</feature>
<evidence type="ECO:0000313" key="23">
    <source>
        <dbReference type="Proteomes" id="UP000243217"/>
    </source>
</evidence>
<dbReference type="InterPro" id="IPR048591">
    <property type="entry name" value="WDHD1/CFT4_hel"/>
</dbReference>
<evidence type="ECO:0000256" key="16">
    <source>
        <dbReference type="SAM" id="MobiDB-lite"/>
    </source>
</evidence>
<dbReference type="InterPro" id="IPR001680">
    <property type="entry name" value="WD40_rpt"/>
</dbReference>
<feature type="domain" description="WDHD1/CFT4 second beta-propeller" evidence="19">
    <location>
        <begin position="623"/>
        <end position="881"/>
    </location>
</feature>
<evidence type="ECO:0000256" key="7">
    <source>
        <dbReference type="ARBA" id="ARBA00022574"/>
    </source>
</evidence>
<dbReference type="GO" id="GO:0006412">
    <property type="term" value="P:translation"/>
    <property type="evidence" value="ECO:0007669"/>
    <property type="project" value="InterPro"/>
</dbReference>
<evidence type="ECO:0000259" key="17">
    <source>
        <dbReference type="Pfam" id="PF00281"/>
    </source>
</evidence>
<dbReference type="GO" id="GO:0006281">
    <property type="term" value="P:DNA repair"/>
    <property type="evidence" value="ECO:0007669"/>
    <property type="project" value="TreeGrafter"/>
</dbReference>
<dbReference type="PROSITE" id="PS50082">
    <property type="entry name" value="WD_REPEATS_2"/>
    <property type="match status" value="2"/>
</dbReference>
<dbReference type="InterPro" id="IPR022100">
    <property type="entry name" value="WDHD1/CFT4_beta-prop_2nd"/>
</dbReference>
<evidence type="ECO:0000256" key="5">
    <source>
        <dbReference type="ARBA" id="ARBA00011505"/>
    </source>
</evidence>
<dbReference type="Gene3D" id="3.30.1440.10">
    <property type="match status" value="1"/>
</dbReference>
<evidence type="ECO:0000256" key="2">
    <source>
        <dbReference type="ARBA" id="ARBA00004123"/>
    </source>
</evidence>
<dbReference type="GO" id="GO:0006261">
    <property type="term" value="P:DNA-templated DNA replication"/>
    <property type="evidence" value="ECO:0007669"/>
    <property type="project" value="TreeGrafter"/>
</dbReference>
<keyword evidence="13" id="KW-0687">Ribonucleoprotein</keyword>
<dbReference type="Pfam" id="PF20946">
    <property type="entry name" value="Ctf4_C"/>
    <property type="match status" value="1"/>
</dbReference>
<dbReference type="InterPro" id="IPR031309">
    <property type="entry name" value="Ribosomal_uL5_C"/>
</dbReference>
<dbReference type="FunFam" id="3.30.1440.10:FF:000004">
    <property type="entry name" value="60S ribosomal protein L11, putative"/>
    <property type="match status" value="1"/>
</dbReference>
<organism evidence="22 23">
    <name type="scientific">Thraustotheca clavata</name>
    <dbReference type="NCBI Taxonomy" id="74557"/>
    <lineage>
        <taxon>Eukaryota</taxon>
        <taxon>Sar</taxon>
        <taxon>Stramenopiles</taxon>
        <taxon>Oomycota</taxon>
        <taxon>Saprolegniomycetes</taxon>
        <taxon>Saprolegniales</taxon>
        <taxon>Achlyaceae</taxon>
        <taxon>Thraustotheca</taxon>
    </lineage>
</organism>
<dbReference type="NCBIfam" id="NF003258">
    <property type="entry name" value="PRK04219.1"/>
    <property type="match status" value="1"/>
</dbReference>
<dbReference type="InterPro" id="IPR057266">
    <property type="entry name" value="Ribosomal_uL5_euk/arc-type"/>
</dbReference>
<dbReference type="GO" id="GO:0003682">
    <property type="term" value="F:chromatin binding"/>
    <property type="evidence" value="ECO:0007669"/>
    <property type="project" value="TreeGrafter"/>
</dbReference>
<dbReference type="AlphaFoldDB" id="A0A1V9ZH85"/>
<reference evidence="22 23" key="1">
    <citation type="journal article" date="2014" name="Genome Biol. Evol.">
        <title>The secreted proteins of Achlya hypogyna and Thraustotheca clavata identify the ancestral oomycete secretome and reveal gene acquisitions by horizontal gene transfer.</title>
        <authorList>
            <person name="Misner I."/>
            <person name="Blouin N."/>
            <person name="Leonard G."/>
            <person name="Richards T.A."/>
            <person name="Lane C.E."/>
        </authorList>
    </citation>
    <scope>NUCLEOTIDE SEQUENCE [LARGE SCALE GENOMIC DNA]</scope>
    <source>
        <strain evidence="22 23">ATCC 34112</strain>
    </source>
</reference>
<dbReference type="Pfam" id="PF24817">
    <property type="entry name" value="WD40_WDHD1_1st"/>
    <property type="match status" value="1"/>
</dbReference>
<dbReference type="GO" id="GO:1990904">
    <property type="term" value="C:ribonucleoprotein complex"/>
    <property type="evidence" value="ECO:0007669"/>
    <property type="project" value="UniProtKB-KW"/>
</dbReference>
<feature type="domain" description="Large ribosomal subunit protein uL5 C-terminal" evidence="18">
    <location>
        <begin position="63"/>
        <end position="143"/>
    </location>
</feature>
<dbReference type="GO" id="GO:0005840">
    <property type="term" value="C:ribosome"/>
    <property type="evidence" value="ECO:0007669"/>
    <property type="project" value="UniProtKB-KW"/>
</dbReference>
<comment type="subunit">
    <text evidence="5">Part of the 50S ribosomal subunit; contacts the 5S rRNA.</text>
</comment>
<feature type="domain" description="WDHD1 first WD40" evidence="21">
    <location>
        <begin position="200"/>
        <end position="503"/>
    </location>
</feature>
<dbReference type="Proteomes" id="UP000243217">
    <property type="component" value="Unassembled WGS sequence"/>
</dbReference>
<dbReference type="SUPFAM" id="SSF50978">
    <property type="entry name" value="WD40 repeat-like"/>
    <property type="match status" value="1"/>
</dbReference>
<dbReference type="GO" id="GO:0005737">
    <property type="term" value="C:cytoplasm"/>
    <property type="evidence" value="ECO:0007669"/>
    <property type="project" value="UniProtKB-SubCell"/>
</dbReference>
<dbReference type="PANTHER" id="PTHR19932">
    <property type="entry name" value="WD REPEAT AND HMG-BOX DNA BINDING PROTEIN"/>
    <property type="match status" value="1"/>
</dbReference>
<evidence type="ECO:0000256" key="10">
    <source>
        <dbReference type="ARBA" id="ARBA00022884"/>
    </source>
</evidence>
<feature type="domain" description="Large ribosomal subunit protein uL5 N-terminal" evidence="17">
    <location>
        <begin position="6"/>
        <end position="59"/>
    </location>
</feature>
<comment type="caution">
    <text evidence="22">The sequence shown here is derived from an EMBL/GenBank/DDBJ whole genome shotgun (WGS) entry which is preliminary data.</text>
</comment>
<evidence type="ECO:0000256" key="11">
    <source>
        <dbReference type="ARBA" id="ARBA00022980"/>
    </source>
</evidence>
<feature type="region of interest" description="Disordered" evidence="16">
    <location>
        <begin position="529"/>
        <end position="569"/>
    </location>
</feature>
<evidence type="ECO:0000256" key="6">
    <source>
        <dbReference type="ARBA" id="ARBA00022490"/>
    </source>
</evidence>
<evidence type="ECO:0000256" key="13">
    <source>
        <dbReference type="ARBA" id="ARBA00023274"/>
    </source>
</evidence>
<evidence type="ECO:0000259" key="18">
    <source>
        <dbReference type="Pfam" id="PF00673"/>
    </source>
</evidence>
<dbReference type="EMBL" id="JNBS01001918">
    <property type="protein sequence ID" value="OQR97353.1"/>
    <property type="molecule type" value="Genomic_DNA"/>
</dbReference>
<keyword evidence="12" id="KW-0539">Nucleus</keyword>
<dbReference type="STRING" id="74557.A0A1V9ZH85"/>
<evidence type="ECO:0000256" key="9">
    <source>
        <dbReference type="ARBA" id="ARBA00022737"/>
    </source>
</evidence>
<comment type="function">
    <text evidence="1">Binds 5S rRNA, forms part of the central protuberance of the 50S subunit.</text>
</comment>
<evidence type="ECO:0000256" key="8">
    <source>
        <dbReference type="ARBA" id="ARBA00022730"/>
    </source>
</evidence>
<dbReference type="Pfam" id="PF00281">
    <property type="entry name" value="Ribosomal_L5"/>
    <property type="match status" value="1"/>
</dbReference>
<dbReference type="Pfam" id="PF12341">
    <property type="entry name" value="Mcl1_mid"/>
    <property type="match status" value="1"/>
</dbReference>
<evidence type="ECO:0000256" key="15">
    <source>
        <dbReference type="PROSITE-ProRule" id="PRU00221"/>
    </source>
</evidence>
<dbReference type="InterPro" id="IPR031310">
    <property type="entry name" value="Ribosomal_uL5_N"/>
</dbReference>
<dbReference type="InterPro" id="IPR015943">
    <property type="entry name" value="WD40/YVTN_repeat-like_dom_sf"/>
</dbReference>
<keyword evidence="6" id="KW-0963">Cytoplasm</keyword>
<feature type="repeat" description="WD" evidence="15">
    <location>
        <begin position="440"/>
        <end position="474"/>
    </location>
</feature>
<dbReference type="InterPro" id="IPR022803">
    <property type="entry name" value="Ribosomal_uL5_dom_sf"/>
</dbReference>
<dbReference type="GO" id="GO:0000278">
    <property type="term" value="P:mitotic cell cycle"/>
    <property type="evidence" value="ECO:0007669"/>
    <property type="project" value="TreeGrafter"/>
</dbReference>
<protein>
    <recommendedName>
        <fullName evidence="14">50S ribosomal protein L5, chloroplastic</fullName>
    </recommendedName>
</protein>
<dbReference type="Gene3D" id="2.130.10.10">
    <property type="entry name" value="YVTN repeat-like/Quinoprotein amine dehydrogenase"/>
    <property type="match status" value="2"/>
</dbReference>
<evidence type="ECO:0000256" key="14">
    <source>
        <dbReference type="ARBA" id="ARBA00035391"/>
    </source>
</evidence>
<keyword evidence="10" id="KW-0694">RNA-binding</keyword>
<keyword evidence="11" id="KW-0689">Ribosomal protein</keyword>
<feature type="compositionally biased region" description="Basic residues" evidence="16">
    <location>
        <begin position="1088"/>
        <end position="1099"/>
    </location>
</feature>
<dbReference type="GO" id="GO:0043596">
    <property type="term" value="C:nuclear replication fork"/>
    <property type="evidence" value="ECO:0007669"/>
    <property type="project" value="TreeGrafter"/>
</dbReference>
<dbReference type="PROSITE" id="PS50294">
    <property type="entry name" value="WD_REPEATS_REGION"/>
    <property type="match status" value="1"/>
</dbReference>
<evidence type="ECO:0000259" key="21">
    <source>
        <dbReference type="Pfam" id="PF24817"/>
    </source>
</evidence>
<dbReference type="PANTHER" id="PTHR19932:SF10">
    <property type="entry name" value="WD REPEAT AND HMG-BOX DNA-BINDING PROTEIN 1"/>
    <property type="match status" value="1"/>
</dbReference>
<dbReference type="OrthoDB" id="427368at2759"/>
<feature type="compositionally biased region" description="Basic and acidic residues" evidence="16">
    <location>
        <begin position="556"/>
        <end position="569"/>
    </location>
</feature>
<evidence type="ECO:0000256" key="4">
    <source>
        <dbReference type="ARBA" id="ARBA00008553"/>
    </source>
</evidence>
<name>A0A1V9ZH85_9STRA</name>
<dbReference type="SUPFAM" id="SSF55282">
    <property type="entry name" value="RL5-like"/>
    <property type="match status" value="1"/>
</dbReference>
<sequence>SKDSQNVMREIKVEKLVINCCVGESGDKLTRAARVLEQLTGQKPVYSKARYTVRTFGIRRNEKISCHVTVRGEKALEIIDRGLKVKEYELKKRNFSDTGNFGFGIEEHIDLGIKYDPSTGIYGMDFFVVLTRPGMRVARRKLRQARVGAPHRLRKQDAMNWFTQKYEGLIIIPQMKNYLYTFIFELTKMRISTLESVTMHPPGVGDLAVLPGGIAATCGEDGYVMFTDLKELKEIRSMRIVCDDGTIPTIAVSPESESNGQDIYVTTSDTYVMNRYSLGPKPTFEGCVLRCTEDIKHVQCSKSYVAVASEDTQSRVVFRNNMERLLLLDGHKEVVKSIAIDPLETYIASAGADNTVQIFDIANIEDDTVEVPPLKSIPLQYQSGMKGDEVLCRIAWQPLSGQLLAVPIRMNTLGLYARDTWAVVHKLVFPTAEGIFNSDINAVAFSANGRYVAAASMAKQIFVWNIATQDCIAVYDADDTILGISWLLDANGIVSLTSSGTVGYAKEIVSDSIEGVAVSTSTIQATAKAVAPSETTPPTTTTEAIKPTASKPVAKQPREKSENHEDEHEMQVNAIKRSFGFDEDMTVLPTEATIDDSAPTSPTATKLSTHVSPLMFAKPLSLPYQSGSVMSGPVCLLGWSPLGEIERMPSTEGYLIQVTFADKNRRGFKFTDSYGFTVASFDAEGAFFASPKIYEEPSVLFYRRFESWAANASWHLALPTDEEARCVATSNEFCAVATSLNVVRIYTTAGVPYGAFSLGVRVITMAASGPFLAVVTQTTREACLEFTLYKLPFERLKPRVSVVYQGRLPLSPEAELNWLGFNQSHMLFAVDSLGMAHIFSSGMGNQWSPLGSPGRHIFTIGILQDTLLYIPLPEDITVPRLARKNRPVPSTYLLGNVPEFMDSSMRLYPYHKVHHLLQMNENDANIVPEQAAMDKALIVMFKDACTQDLPAKAFDLAKCLELEKSHLIAQKVAAHFGMRQLCMQLEELYDHTFTQDTFVSPVPSTPPRSSTIPPRQRNFMPPLKQQQPQEVEEEEQEHETLEVKTKSVAPETPPRAPAPMRTNPFFKNTSTDKRKAVPGSLDTLRSPPPKKKSSILRRV</sequence>
<evidence type="ECO:0000259" key="20">
    <source>
        <dbReference type="Pfam" id="PF20946"/>
    </source>
</evidence>
<dbReference type="InterPro" id="IPR057646">
    <property type="entry name" value="WD40_WDHD1_1st"/>
</dbReference>
<evidence type="ECO:0000256" key="3">
    <source>
        <dbReference type="ARBA" id="ARBA00004496"/>
    </source>
</evidence>
<feature type="repeat" description="WD" evidence="15">
    <location>
        <begin position="328"/>
        <end position="361"/>
    </location>
</feature>
<dbReference type="InterPro" id="IPR020929">
    <property type="entry name" value="Ribosomal_uL5_CS"/>
</dbReference>
<evidence type="ECO:0000256" key="12">
    <source>
        <dbReference type="ARBA" id="ARBA00023242"/>
    </source>
</evidence>
<dbReference type="InterPro" id="IPR036322">
    <property type="entry name" value="WD40_repeat_dom_sf"/>
</dbReference>
<proteinExistence type="inferred from homology"/>
<keyword evidence="23" id="KW-1185">Reference proteome</keyword>
<accession>A0A1V9ZH85</accession>
<keyword evidence="9" id="KW-0677">Repeat</keyword>
<dbReference type="Pfam" id="PF00673">
    <property type="entry name" value="Ribosomal_L5_C"/>
    <property type="match status" value="1"/>
</dbReference>
<evidence type="ECO:0000256" key="1">
    <source>
        <dbReference type="ARBA" id="ARBA00003898"/>
    </source>
</evidence>
<dbReference type="GO" id="GO:0003735">
    <property type="term" value="F:structural constituent of ribosome"/>
    <property type="evidence" value="ECO:0007669"/>
    <property type="project" value="InterPro"/>
</dbReference>
<dbReference type="PROSITE" id="PS00358">
    <property type="entry name" value="RIBOSOMAL_L5"/>
    <property type="match status" value="1"/>
</dbReference>
<gene>
    <name evidence="22" type="ORF">THRCLA_07012</name>
</gene>
<keyword evidence="7 15" id="KW-0853">WD repeat</keyword>
<dbReference type="SMART" id="SM00320">
    <property type="entry name" value="WD40"/>
    <property type="match status" value="4"/>
</dbReference>
<evidence type="ECO:0000259" key="19">
    <source>
        <dbReference type="Pfam" id="PF12341"/>
    </source>
</evidence>
<feature type="compositionally biased region" description="Low complexity" evidence="16">
    <location>
        <begin position="999"/>
        <end position="1015"/>
    </location>
</feature>
<evidence type="ECO:0000313" key="22">
    <source>
        <dbReference type="EMBL" id="OQR97353.1"/>
    </source>
</evidence>
<dbReference type="GO" id="GO:0019843">
    <property type="term" value="F:rRNA binding"/>
    <property type="evidence" value="ECO:0007669"/>
    <property type="project" value="UniProtKB-KW"/>
</dbReference>
<comment type="similarity">
    <text evidence="4">Belongs to the universal ribosomal protein uL5 family.</text>
</comment>
<keyword evidence="8" id="KW-0699">rRNA-binding</keyword>
<comment type="subcellular location">
    <subcellularLocation>
        <location evidence="3">Cytoplasm</location>
    </subcellularLocation>
    <subcellularLocation>
        <location evidence="2">Nucleus</location>
    </subcellularLocation>
</comment>
<feature type="domain" description="WDHD1/CFT4 helical bundle" evidence="20">
    <location>
        <begin position="921"/>
        <end position="993"/>
    </location>
</feature>
<feature type="non-terminal residue" evidence="22">
    <location>
        <position position="1"/>
    </location>
</feature>